<proteinExistence type="predicted"/>
<organism evidence="1 3">
    <name type="scientific">Perkinsus olseni</name>
    <name type="common">Perkinsus atlanticus</name>
    <dbReference type="NCBI Taxonomy" id="32597"/>
    <lineage>
        <taxon>Eukaryota</taxon>
        <taxon>Sar</taxon>
        <taxon>Alveolata</taxon>
        <taxon>Perkinsozoa</taxon>
        <taxon>Perkinsea</taxon>
        <taxon>Perkinsida</taxon>
        <taxon>Perkinsidae</taxon>
        <taxon>Perkinsus</taxon>
    </lineage>
</organism>
<comment type="caution">
    <text evidence="1">The sequence shown here is derived from an EMBL/GenBank/DDBJ whole genome shotgun (WGS) entry which is preliminary data.</text>
</comment>
<evidence type="ECO:0000313" key="1">
    <source>
        <dbReference type="EMBL" id="KAF4700805.1"/>
    </source>
</evidence>
<dbReference type="Proteomes" id="UP000553632">
    <property type="component" value="Unassembled WGS sequence"/>
</dbReference>
<feature type="non-terminal residue" evidence="1">
    <location>
        <position position="136"/>
    </location>
</feature>
<name>A0A7J6PXH2_PEROL</name>
<reference evidence="3 4" key="1">
    <citation type="submission" date="2020-04" db="EMBL/GenBank/DDBJ databases">
        <title>Perkinsus olseni comparative genomics.</title>
        <authorList>
            <person name="Bogema D.R."/>
        </authorList>
    </citation>
    <scope>NUCLEOTIDE SEQUENCE [LARGE SCALE GENOMIC DNA]</scope>
    <source>
        <strain evidence="2">ATCC PRA-205</strain>
        <strain evidence="1 3">ATCC PRA-207</strain>
    </source>
</reference>
<evidence type="ECO:0000313" key="2">
    <source>
        <dbReference type="EMBL" id="KAF4703982.1"/>
    </source>
</evidence>
<dbReference type="AlphaFoldDB" id="A0A7J6PXH2"/>
<keyword evidence="3" id="KW-1185">Reference proteome</keyword>
<dbReference type="Proteomes" id="UP000574390">
    <property type="component" value="Unassembled WGS sequence"/>
</dbReference>
<evidence type="ECO:0000313" key="3">
    <source>
        <dbReference type="Proteomes" id="UP000553632"/>
    </source>
</evidence>
<evidence type="ECO:0000313" key="4">
    <source>
        <dbReference type="Proteomes" id="UP000574390"/>
    </source>
</evidence>
<accession>A0A7J6PXH2</accession>
<protein>
    <submittedName>
        <fullName evidence="1">Uncharacterized protein</fullName>
    </submittedName>
</protein>
<sequence>SESSLPFALRVTDACAARKGIEPSQLEGALAGEVEGSCPISLLSVYASLAGDRLLLLLGEYANDVIGDTNYLDVCPHTLRSYTMCYSAWDDAQSMGVETPAARVTVVIDKLSTTTLELDLTNAQQLADRMGSSSDA</sequence>
<dbReference type="EMBL" id="JABANM010031799">
    <property type="protein sequence ID" value="KAF4703982.1"/>
    <property type="molecule type" value="Genomic_DNA"/>
</dbReference>
<gene>
    <name evidence="2" type="ORF">FOZ62_014115</name>
    <name evidence="1" type="ORF">FOZ63_015600</name>
</gene>
<feature type="non-terminal residue" evidence="1">
    <location>
        <position position="1"/>
    </location>
</feature>
<dbReference type="EMBL" id="JABANO010037049">
    <property type="protein sequence ID" value="KAF4700805.1"/>
    <property type="molecule type" value="Genomic_DNA"/>
</dbReference>